<dbReference type="OrthoDB" id="7473114at2759"/>
<accession>A0A3Q7YBE5</accession>
<reference evidence="3" key="2">
    <citation type="submission" date="2025-08" db="UniProtKB">
        <authorList>
            <consortium name="RefSeq"/>
        </authorList>
    </citation>
    <scope>IDENTIFICATION</scope>
    <source>
        <tissue evidence="3">Etiolated seedlings</tissue>
    </source>
</reference>
<evidence type="ECO:0000313" key="3">
    <source>
        <dbReference type="RefSeq" id="XP_027190492.1"/>
    </source>
</evidence>
<dbReference type="GeneID" id="113786668"/>
<dbReference type="InterPro" id="IPR043502">
    <property type="entry name" value="DNA/RNA_pol_sf"/>
</dbReference>
<organism evidence="2 3">
    <name type="scientific">Cicer arietinum</name>
    <name type="common">Chickpea</name>
    <name type="synonym">Garbanzo</name>
    <dbReference type="NCBI Taxonomy" id="3827"/>
    <lineage>
        <taxon>Eukaryota</taxon>
        <taxon>Viridiplantae</taxon>
        <taxon>Streptophyta</taxon>
        <taxon>Embryophyta</taxon>
        <taxon>Tracheophyta</taxon>
        <taxon>Spermatophyta</taxon>
        <taxon>Magnoliopsida</taxon>
        <taxon>eudicotyledons</taxon>
        <taxon>Gunneridae</taxon>
        <taxon>Pentapetalae</taxon>
        <taxon>rosids</taxon>
        <taxon>fabids</taxon>
        <taxon>Fabales</taxon>
        <taxon>Fabaceae</taxon>
        <taxon>Papilionoideae</taxon>
        <taxon>50 kb inversion clade</taxon>
        <taxon>NPAAA clade</taxon>
        <taxon>Hologalegina</taxon>
        <taxon>IRL clade</taxon>
        <taxon>Cicereae</taxon>
        <taxon>Cicer</taxon>
    </lineage>
</organism>
<feature type="domain" description="Reverse transcriptase Ty1/copia-type" evidence="1">
    <location>
        <begin position="51"/>
        <end position="143"/>
    </location>
</feature>
<dbReference type="Pfam" id="PF07727">
    <property type="entry name" value="RVT_2"/>
    <property type="match status" value="1"/>
</dbReference>
<evidence type="ECO:0000313" key="2">
    <source>
        <dbReference type="Proteomes" id="UP000087171"/>
    </source>
</evidence>
<reference evidence="2" key="1">
    <citation type="journal article" date="2013" name="Nat. Biotechnol.">
        <title>Draft genome sequence of chickpea (Cicer arietinum) provides a resource for trait improvement.</title>
        <authorList>
            <person name="Varshney R.K."/>
            <person name="Song C."/>
            <person name="Saxena R.K."/>
            <person name="Azam S."/>
            <person name="Yu S."/>
            <person name="Sharpe A.G."/>
            <person name="Cannon S."/>
            <person name="Baek J."/>
            <person name="Rosen B.D."/>
            <person name="Tar'an B."/>
            <person name="Millan T."/>
            <person name="Zhang X."/>
            <person name="Ramsay L.D."/>
            <person name="Iwata A."/>
            <person name="Wang Y."/>
            <person name="Nelson W."/>
            <person name="Farmer A.D."/>
            <person name="Gaur P.M."/>
            <person name="Soderlund C."/>
            <person name="Penmetsa R.V."/>
            <person name="Xu C."/>
            <person name="Bharti A.K."/>
            <person name="He W."/>
            <person name="Winter P."/>
            <person name="Zhao S."/>
            <person name="Hane J.K."/>
            <person name="Carrasquilla-Garcia N."/>
            <person name="Condie J.A."/>
            <person name="Upadhyaya H.D."/>
            <person name="Luo M.C."/>
            <person name="Thudi M."/>
            <person name="Gowda C.L."/>
            <person name="Singh N.P."/>
            <person name="Lichtenzveig J."/>
            <person name="Gali K.K."/>
            <person name="Rubio J."/>
            <person name="Nadarajan N."/>
            <person name="Dolezel J."/>
            <person name="Bansal K.C."/>
            <person name="Xu X."/>
            <person name="Edwards D."/>
            <person name="Zhang G."/>
            <person name="Kahl G."/>
            <person name="Gil J."/>
            <person name="Singh K.B."/>
            <person name="Datta S.K."/>
            <person name="Jackson S.A."/>
            <person name="Wang J."/>
            <person name="Cook D.R."/>
        </authorList>
    </citation>
    <scope>NUCLEOTIDE SEQUENCE [LARGE SCALE GENOMIC DNA]</scope>
    <source>
        <strain evidence="2">cv. CDC Frontier</strain>
    </source>
</reference>
<evidence type="ECO:0000259" key="1">
    <source>
        <dbReference type="Pfam" id="PF07727"/>
    </source>
</evidence>
<dbReference type="RefSeq" id="XP_027190492.1">
    <property type="nucleotide sequence ID" value="XM_027334691.1"/>
</dbReference>
<name>A0A3Q7YBE5_CICAR</name>
<dbReference type="AlphaFoldDB" id="A0A3Q7YBE5"/>
<dbReference type="SUPFAM" id="SSF56672">
    <property type="entry name" value="DNA/RNA polymerases"/>
    <property type="match status" value="1"/>
</dbReference>
<dbReference type="KEGG" id="cam:113786668"/>
<gene>
    <name evidence="3" type="primary">LOC113786668</name>
</gene>
<dbReference type="STRING" id="3827.A0A3Q7YBE5"/>
<dbReference type="PaxDb" id="3827-XP_004499989.1"/>
<proteinExistence type="predicted"/>
<dbReference type="Proteomes" id="UP000087171">
    <property type="component" value="Chromosome Ca5"/>
</dbReference>
<protein>
    <submittedName>
        <fullName evidence="3">Uncharacterized protein LOC113786668</fullName>
    </submittedName>
</protein>
<dbReference type="InterPro" id="IPR013103">
    <property type="entry name" value="RVT_2"/>
</dbReference>
<sequence>MQPRAKNGIVKPKLHPTLFLTHLESATIQQVLAAPQWLVAIKIEYATHFQNNTWSLVPPPPSGKPIGCNWVFRMKENPDGSIDKYKARLVAKGFHQQAGSDFITTFTPVVKPVTVHTVLTIAMPNNWHIHHIDVNNAFLNGVLE</sequence>
<keyword evidence="2" id="KW-1185">Reference proteome</keyword>